<comment type="subcellular location">
    <subcellularLocation>
        <location evidence="1">Cell membrane</location>
        <topology evidence="1">Multi-pass membrane protein</topology>
    </subcellularLocation>
</comment>
<keyword evidence="10" id="KW-1185">Reference proteome</keyword>
<feature type="transmembrane region" description="Helical" evidence="7">
    <location>
        <begin position="86"/>
        <end position="111"/>
    </location>
</feature>
<evidence type="ECO:0000256" key="7">
    <source>
        <dbReference type="SAM" id="Phobius"/>
    </source>
</evidence>
<feature type="transmembrane region" description="Helical" evidence="7">
    <location>
        <begin position="193"/>
        <end position="209"/>
    </location>
</feature>
<keyword evidence="3" id="KW-1003">Cell membrane</keyword>
<gene>
    <name evidence="9" type="ORF">DBZ36_05930</name>
</gene>
<feature type="transmembrane region" description="Helical" evidence="7">
    <location>
        <begin position="47"/>
        <end position="65"/>
    </location>
</feature>
<evidence type="ECO:0000313" key="9">
    <source>
        <dbReference type="EMBL" id="RKF19989.1"/>
    </source>
</evidence>
<evidence type="ECO:0000256" key="6">
    <source>
        <dbReference type="ARBA" id="ARBA00023136"/>
    </source>
</evidence>
<proteinExistence type="inferred from homology"/>
<evidence type="ECO:0000259" key="8">
    <source>
        <dbReference type="Pfam" id="PF01757"/>
    </source>
</evidence>
<feature type="transmembrane region" description="Helical" evidence="7">
    <location>
        <begin position="160"/>
        <end position="181"/>
    </location>
</feature>
<dbReference type="AlphaFoldDB" id="A0A420EH21"/>
<evidence type="ECO:0000256" key="3">
    <source>
        <dbReference type="ARBA" id="ARBA00022475"/>
    </source>
</evidence>
<dbReference type="GO" id="GO:0005886">
    <property type="term" value="C:plasma membrane"/>
    <property type="evidence" value="ECO:0007669"/>
    <property type="project" value="UniProtKB-SubCell"/>
</dbReference>
<evidence type="ECO:0000256" key="5">
    <source>
        <dbReference type="ARBA" id="ARBA00022989"/>
    </source>
</evidence>
<feature type="transmembrane region" description="Helical" evidence="7">
    <location>
        <begin position="12"/>
        <end position="35"/>
    </location>
</feature>
<dbReference type="InterPro" id="IPR002656">
    <property type="entry name" value="Acyl_transf_3_dom"/>
</dbReference>
<dbReference type="OrthoDB" id="1072135at2"/>
<evidence type="ECO:0000256" key="1">
    <source>
        <dbReference type="ARBA" id="ARBA00004651"/>
    </source>
</evidence>
<feature type="transmembrane region" description="Helical" evidence="7">
    <location>
        <begin position="279"/>
        <end position="301"/>
    </location>
</feature>
<comment type="caution">
    <text evidence="9">The sequence shown here is derived from an EMBL/GenBank/DDBJ whole genome shotgun (WGS) entry which is preliminary data.</text>
</comment>
<feature type="transmembrane region" description="Helical" evidence="7">
    <location>
        <begin position="216"/>
        <end position="237"/>
    </location>
</feature>
<feature type="transmembrane region" description="Helical" evidence="7">
    <location>
        <begin position="313"/>
        <end position="330"/>
    </location>
</feature>
<accession>A0A420EH21</accession>
<reference evidence="9 10" key="1">
    <citation type="submission" date="2018-09" db="EMBL/GenBank/DDBJ databases">
        <authorList>
            <person name="Wang Z."/>
        </authorList>
    </citation>
    <scope>NUCLEOTIDE SEQUENCE [LARGE SCALE GENOMIC DNA]</scope>
    <source>
        <strain evidence="9 10">ALS 81</strain>
    </source>
</reference>
<name>A0A420EH21_9ALTE</name>
<dbReference type="GO" id="GO:0009246">
    <property type="term" value="P:enterobacterial common antigen biosynthetic process"/>
    <property type="evidence" value="ECO:0007669"/>
    <property type="project" value="TreeGrafter"/>
</dbReference>
<feature type="domain" description="Acyltransferase 3" evidence="8">
    <location>
        <begin position="8"/>
        <end position="328"/>
    </location>
</feature>
<evidence type="ECO:0000313" key="10">
    <source>
        <dbReference type="Proteomes" id="UP000286482"/>
    </source>
</evidence>
<evidence type="ECO:0000256" key="2">
    <source>
        <dbReference type="ARBA" id="ARBA00007400"/>
    </source>
</evidence>
<keyword evidence="6 7" id="KW-0472">Membrane</keyword>
<dbReference type="GO" id="GO:0016413">
    <property type="term" value="F:O-acetyltransferase activity"/>
    <property type="evidence" value="ECO:0007669"/>
    <property type="project" value="TreeGrafter"/>
</dbReference>
<keyword evidence="4 7" id="KW-0812">Transmembrane</keyword>
<sequence length="343" mass="38603">MSSPNKIASLELARVVAIVAIVVIHSQVFLTFGHIGNEPWLSYIVNQLARFAVPLFFIISGYLIAPKLLENPWQTAKQYCSPLMMFWLVWSVIALLMPFNMASVVEHGYFAERSGYWNFLLLTPLNSLLEGGLVHLWFIPSLVIAVFLCAFAIVTGYLRLLLPIALALYIYGVLAGSYQVITEIEPPFFTRNGPFFSLLMVAIGLELRVKNVRIQSYQAIILAALGMIIHFSEAAFLHDFGQVFNMNDYLFGTALWASGMFLWFLANPKIGNTRWVQHLASWSLAIYLIHLLVVILMFNLAGILGWQGLLKDALVFIGALSISYVLARLLERSPLAFIVVRRK</sequence>
<dbReference type="PANTHER" id="PTHR40074">
    <property type="entry name" value="O-ACETYLTRANSFERASE WECH"/>
    <property type="match status" value="1"/>
</dbReference>
<dbReference type="Proteomes" id="UP000286482">
    <property type="component" value="Unassembled WGS sequence"/>
</dbReference>
<organism evidence="9 10">
    <name type="scientific">Alginatibacterium sediminis</name>
    <dbReference type="NCBI Taxonomy" id="2164068"/>
    <lineage>
        <taxon>Bacteria</taxon>
        <taxon>Pseudomonadati</taxon>
        <taxon>Pseudomonadota</taxon>
        <taxon>Gammaproteobacteria</taxon>
        <taxon>Alteromonadales</taxon>
        <taxon>Alteromonadaceae</taxon>
        <taxon>Alginatibacterium</taxon>
    </lineage>
</organism>
<feature type="transmembrane region" description="Helical" evidence="7">
    <location>
        <begin position="249"/>
        <end position="267"/>
    </location>
</feature>
<dbReference type="Pfam" id="PF01757">
    <property type="entry name" value="Acyl_transf_3"/>
    <property type="match status" value="1"/>
</dbReference>
<protein>
    <submittedName>
        <fullName evidence="9">Fucose 4-O-acetylase</fullName>
    </submittedName>
</protein>
<dbReference type="EMBL" id="RAQO01000004">
    <property type="protein sequence ID" value="RKF19989.1"/>
    <property type="molecule type" value="Genomic_DNA"/>
</dbReference>
<comment type="similarity">
    <text evidence="2">Belongs to the acyltransferase 3 family.</text>
</comment>
<keyword evidence="5 7" id="KW-1133">Transmembrane helix</keyword>
<dbReference type="RefSeq" id="WP_120353993.1">
    <property type="nucleotide sequence ID" value="NZ_RAQO01000004.1"/>
</dbReference>
<feature type="transmembrane region" description="Helical" evidence="7">
    <location>
        <begin position="131"/>
        <end position="153"/>
    </location>
</feature>
<dbReference type="PANTHER" id="PTHR40074:SF2">
    <property type="entry name" value="O-ACETYLTRANSFERASE WECH"/>
    <property type="match status" value="1"/>
</dbReference>
<evidence type="ECO:0000256" key="4">
    <source>
        <dbReference type="ARBA" id="ARBA00022692"/>
    </source>
</evidence>